<accession>A0A0D8FVK2</accession>
<dbReference type="EMBL" id="JXUW01000006">
    <property type="protein sequence ID" value="KJE77313.1"/>
    <property type="molecule type" value="Genomic_DNA"/>
</dbReference>
<dbReference type="eggNOG" id="COG1321">
    <property type="taxonomic scope" value="Bacteria"/>
</dbReference>
<evidence type="ECO:0008006" key="3">
    <source>
        <dbReference type="Google" id="ProtNLM"/>
    </source>
</evidence>
<reference evidence="1 2" key="1">
    <citation type="submission" date="2015-01" db="EMBL/GenBank/DDBJ databases">
        <title>Draft genome of the acidophilic iron oxidizer Ferrimicrobium acidiphilum strain T23.</title>
        <authorList>
            <person name="Poehlein A."/>
            <person name="Eisen S."/>
            <person name="Schloemann M."/>
            <person name="Johnson B.D."/>
            <person name="Daniel R."/>
            <person name="Muehling M."/>
        </authorList>
    </citation>
    <scope>NUCLEOTIDE SEQUENCE [LARGE SCALE GENOMIC DNA]</scope>
    <source>
        <strain evidence="1 2">T23</strain>
    </source>
</reference>
<evidence type="ECO:0000313" key="2">
    <source>
        <dbReference type="Proteomes" id="UP000032336"/>
    </source>
</evidence>
<gene>
    <name evidence="1" type="ORF">FEAC_10280</name>
</gene>
<sequence length="123" mass="13643">MRSHVALNTVIGVTNKSLRSSVSQLFGGPYSATQMTYALRKLRLKGLITRIPHTNSYTLTSEGIRFAITYTKLGQRILPPFLQPINSRPPPDYSAHSTRLITMSATISNTQNSKPLLENLAQN</sequence>
<name>A0A0D8FVK2_9ACTN</name>
<evidence type="ECO:0000313" key="1">
    <source>
        <dbReference type="EMBL" id="KJE77313.1"/>
    </source>
</evidence>
<dbReference type="AlphaFoldDB" id="A0A0D8FVK2"/>
<protein>
    <recommendedName>
        <fullName evidence="3">ArnR1-like winged helix-turn-helix domain-containing protein</fullName>
    </recommendedName>
</protein>
<organism evidence="1 2">
    <name type="scientific">Ferrimicrobium acidiphilum DSM 19497</name>
    <dbReference type="NCBI Taxonomy" id="1121877"/>
    <lineage>
        <taxon>Bacteria</taxon>
        <taxon>Bacillati</taxon>
        <taxon>Actinomycetota</taxon>
        <taxon>Acidimicrobiia</taxon>
        <taxon>Acidimicrobiales</taxon>
        <taxon>Acidimicrobiaceae</taxon>
        <taxon>Ferrimicrobium</taxon>
    </lineage>
</organism>
<dbReference type="RefSeq" id="WP_052565620.1">
    <property type="nucleotide sequence ID" value="NZ_JQKF01000036.1"/>
</dbReference>
<dbReference type="Proteomes" id="UP000032336">
    <property type="component" value="Unassembled WGS sequence"/>
</dbReference>
<keyword evidence="2" id="KW-1185">Reference proteome</keyword>
<proteinExistence type="predicted"/>
<comment type="caution">
    <text evidence="1">The sequence shown here is derived from an EMBL/GenBank/DDBJ whole genome shotgun (WGS) entry which is preliminary data.</text>
</comment>